<keyword evidence="3" id="KW-1185">Reference proteome</keyword>
<dbReference type="EMBL" id="MRWQ01000025">
    <property type="protein sequence ID" value="OKL35359.1"/>
    <property type="molecule type" value="Genomic_DNA"/>
</dbReference>
<keyword evidence="1" id="KW-0472">Membrane</keyword>
<keyword evidence="1" id="KW-0812">Transmembrane</keyword>
<name>A0A1Q5NZE0_9BACI</name>
<dbReference type="InterPro" id="IPR024419">
    <property type="entry name" value="YvrJ"/>
</dbReference>
<dbReference type="STRING" id="1714354.BLL40_15840"/>
<accession>A0A1Q5NZE0</accession>
<dbReference type="RefSeq" id="WP_073712857.1">
    <property type="nucleotide sequence ID" value="NZ_MRWQ01000025.1"/>
</dbReference>
<keyword evidence="1" id="KW-1133">Transmembrane helix</keyword>
<dbReference type="AlphaFoldDB" id="A0A1Q5NZE0"/>
<evidence type="ECO:0000256" key="1">
    <source>
        <dbReference type="SAM" id="Phobius"/>
    </source>
</evidence>
<evidence type="ECO:0000313" key="3">
    <source>
        <dbReference type="Proteomes" id="UP000186524"/>
    </source>
</evidence>
<dbReference type="Proteomes" id="UP000186524">
    <property type="component" value="Unassembled WGS sequence"/>
</dbReference>
<feature type="transmembrane region" description="Helical" evidence="1">
    <location>
        <begin position="6"/>
        <end position="22"/>
    </location>
</feature>
<organism evidence="2 3">
    <name type="scientific">Domibacillus mangrovi</name>
    <dbReference type="NCBI Taxonomy" id="1714354"/>
    <lineage>
        <taxon>Bacteria</taxon>
        <taxon>Bacillati</taxon>
        <taxon>Bacillota</taxon>
        <taxon>Bacilli</taxon>
        <taxon>Bacillales</taxon>
        <taxon>Bacillaceae</taxon>
        <taxon>Domibacillus</taxon>
    </lineage>
</organism>
<reference evidence="2 3" key="1">
    <citation type="submission" date="2016-12" db="EMBL/GenBank/DDBJ databases">
        <title>Domibacillus sp. SAOS 44 whole genome sequencing.</title>
        <authorList>
            <person name="Verma A."/>
            <person name="Krishnamurthi S."/>
        </authorList>
    </citation>
    <scope>NUCLEOTIDE SEQUENCE [LARGE SCALE GENOMIC DNA]</scope>
    <source>
        <strain evidence="2 3">SAOS 44</strain>
    </source>
</reference>
<evidence type="ECO:0000313" key="2">
    <source>
        <dbReference type="EMBL" id="OKL35359.1"/>
    </source>
</evidence>
<evidence type="ECO:0008006" key="4">
    <source>
        <dbReference type="Google" id="ProtNLM"/>
    </source>
</evidence>
<protein>
    <recommendedName>
        <fullName evidence="4">YvrJ family protein</fullName>
    </recommendedName>
</protein>
<dbReference type="Pfam" id="PF12841">
    <property type="entry name" value="YvrJ"/>
    <property type="match status" value="1"/>
</dbReference>
<sequence>MDWLNMISDVGFPIMVTFYLLYRIETKVDQLMQSIKDLALSVK</sequence>
<proteinExistence type="predicted"/>
<comment type="caution">
    <text evidence="2">The sequence shown here is derived from an EMBL/GenBank/DDBJ whole genome shotgun (WGS) entry which is preliminary data.</text>
</comment>
<gene>
    <name evidence="2" type="ORF">BLL40_15840</name>
</gene>